<dbReference type="EMBL" id="KK365136">
    <property type="protein sequence ID" value="KCZ81818.1"/>
    <property type="molecule type" value="Genomic_DNA"/>
</dbReference>
<organism evidence="1 2">
    <name type="scientific">Anncaliia algerae PRA339</name>
    <dbReference type="NCBI Taxonomy" id="1288291"/>
    <lineage>
        <taxon>Eukaryota</taxon>
        <taxon>Fungi</taxon>
        <taxon>Fungi incertae sedis</taxon>
        <taxon>Microsporidia</taxon>
        <taxon>Tubulinosematoidea</taxon>
        <taxon>Tubulinosematidae</taxon>
        <taxon>Anncaliia</taxon>
    </lineage>
</organism>
<dbReference type="VEuPathDB" id="MicrosporidiaDB:H312_00717"/>
<accession>A0A059F3F3</accession>
<name>A0A059F3F3_9MICR</name>
<proteinExistence type="predicted"/>
<keyword evidence="2" id="KW-1185">Reference proteome</keyword>
<protein>
    <submittedName>
        <fullName evidence="1">Uncharacterized protein</fullName>
    </submittedName>
</protein>
<dbReference type="Proteomes" id="UP000030655">
    <property type="component" value="Unassembled WGS sequence"/>
</dbReference>
<evidence type="ECO:0000313" key="2">
    <source>
        <dbReference type="Proteomes" id="UP000030655"/>
    </source>
</evidence>
<dbReference type="AlphaFoldDB" id="A0A059F3F3"/>
<feature type="non-terminal residue" evidence="1">
    <location>
        <position position="1"/>
    </location>
</feature>
<reference evidence="1 2" key="2">
    <citation type="submission" date="2014-03" db="EMBL/GenBank/DDBJ databases">
        <title>The Genome Sequence of Anncaliia algerae insect isolate PRA339.</title>
        <authorList>
            <consortium name="The Broad Institute Genome Sequencing Platform"/>
            <consortium name="The Broad Institute Genome Sequencing Center for Infectious Disease"/>
            <person name="Cuomo C."/>
            <person name="Becnel J."/>
            <person name="Sanscrainte N."/>
            <person name="Walker B."/>
            <person name="Young S.K."/>
            <person name="Zeng Q."/>
            <person name="Gargeya S."/>
            <person name="Fitzgerald M."/>
            <person name="Haas B."/>
            <person name="Abouelleil A."/>
            <person name="Alvarado L."/>
            <person name="Arachchi H.M."/>
            <person name="Berlin A.M."/>
            <person name="Chapman S.B."/>
            <person name="Dewar J."/>
            <person name="Goldberg J."/>
            <person name="Griggs A."/>
            <person name="Gujja S."/>
            <person name="Hansen M."/>
            <person name="Howarth C."/>
            <person name="Imamovic A."/>
            <person name="Larimer J."/>
            <person name="McCowan C."/>
            <person name="Murphy C."/>
            <person name="Neiman D."/>
            <person name="Pearson M."/>
            <person name="Priest M."/>
            <person name="Roberts A."/>
            <person name="Saif S."/>
            <person name="Shea T."/>
            <person name="Sisk P."/>
            <person name="Sykes S."/>
            <person name="Wortman J."/>
            <person name="Nusbaum C."/>
            <person name="Birren B."/>
        </authorList>
    </citation>
    <scope>NUCLEOTIDE SEQUENCE [LARGE SCALE GENOMIC DNA]</scope>
    <source>
        <strain evidence="1 2">PRA339</strain>
    </source>
</reference>
<evidence type="ECO:0000313" key="1">
    <source>
        <dbReference type="EMBL" id="KCZ81818.1"/>
    </source>
</evidence>
<dbReference type="HOGENOM" id="CLU_2891889_0_0_1"/>
<sequence length="63" mass="7531">LYQGSLENDERFLNILNESIKIFENYENEDFLKLSIQFSLAQKYIKDIINLKKIFILKSSNDK</sequence>
<dbReference type="OrthoDB" id="2404674at2759"/>
<dbReference type="STRING" id="1288291.A0A059F3F3"/>
<gene>
    <name evidence="1" type="ORF">H312_00717</name>
</gene>
<reference evidence="2" key="1">
    <citation type="submission" date="2013-02" db="EMBL/GenBank/DDBJ databases">
        <authorList>
            <consortium name="The Broad Institute Genome Sequencing Platform"/>
            <person name="Cuomo C."/>
            <person name="Becnel J."/>
            <person name="Sanscrainte N."/>
            <person name="Walker B."/>
            <person name="Young S.K."/>
            <person name="Zeng Q."/>
            <person name="Gargeya S."/>
            <person name="Fitzgerald M."/>
            <person name="Haas B."/>
            <person name="Abouelleil A."/>
            <person name="Alvarado L."/>
            <person name="Arachchi H.M."/>
            <person name="Berlin A.M."/>
            <person name="Chapman S.B."/>
            <person name="Dewar J."/>
            <person name="Goldberg J."/>
            <person name="Griggs A."/>
            <person name="Gujja S."/>
            <person name="Hansen M."/>
            <person name="Howarth C."/>
            <person name="Imamovic A."/>
            <person name="Larimer J."/>
            <person name="McCowan C."/>
            <person name="Murphy C."/>
            <person name="Neiman D."/>
            <person name="Pearson M."/>
            <person name="Priest M."/>
            <person name="Roberts A."/>
            <person name="Saif S."/>
            <person name="Shea T."/>
            <person name="Sisk P."/>
            <person name="Sykes S."/>
            <person name="Wortman J."/>
            <person name="Nusbaum C."/>
            <person name="Birren B."/>
        </authorList>
    </citation>
    <scope>NUCLEOTIDE SEQUENCE [LARGE SCALE GENOMIC DNA]</scope>
    <source>
        <strain evidence="2">PRA339</strain>
    </source>
</reference>